<dbReference type="Proteomes" id="UP000192491">
    <property type="component" value="Unassembled WGS sequence"/>
</dbReference>
<organism evidence="7 8">
    <name type="scientific">Thiothrix lacustris</name>
    <dbReference type="NCBI Taxonomy" id="525917"/>
    <lineage>
        <taxon>Bacteria</taxon>
        <taxon>Pseudomonadati</taxon>
        <taxon>Pseudomonadota</taxon>
        <taxon>Gammaproteobacteria</taxon>
        <taxon>Thiotrichales</taxon>
        <taxon>Thiotrichaceae</taxon>
        <taxon>Thiothrix</taxon>
    </lineage>
</organism>
<dbReference type="FunFam" id="3.40.50.150:FF:000037">
    <property type="entry name" value="Ribosomal RNA large subunit methyltransferase J"/>
    <property type="match status" value="1"/>
</dbReference>
<dbReference type="AlphaFoldDB" id="A0A1Y1QJJ8"/>
<evidence type="ECO:0000256" key="6">
    <source>
        <dbReference type="HAMAP-Rule" id="MF_00934"/>
    </source>
</evidence>
<dbReference type="GO" id="GO:0005829">
    <property type="term" value="C:cytosol"/>
    <property type="evidence" value="ECO:0007669"/>
    <property type="project" value="TreeGrafter"/>
</dbReference>
<protein>
    <recommendedName>
        <fullName evidence="6">Ribosomal RNA large subunit methyltransferase J</fullName>
        <ecNumber evidence="6">2.1.1.266</ecNumber>
    </recommendedName>
    <alternativeName>
        <fullName evidence="6">23S rRNA (adenine(2030)-N6)-methyltransferase</fullName>
    </alternativeName>
    <alternativeName>
        <fullName evidence="6">23S rRNA m6A2030 methyltransferase</fullName>
    </alternativeName>
</protein>
<dbReference type="SUPFAM" id="SSF53335">
    <property type="entry name" value="S-adenosyl-L-methionine-dependent methyltransferases"/>
    <property type="match status" value="1"/>
</dbReference>
<dbReference type="PANTHER" id="PTHR37426:SF1">
    <property type="entry name" value="RIBOSOMAL RNA LARGE SUBUNIT METHYLTRANSFERASE J"/>
    <property type="match status" value="1"/>
</dbReference>
<dbReference type="GO" id="GO:0003723">
    <property type="term" value="F:RNA binding"/>
    <property type="evidence" value="ECO:0007669"/>
    <property type="project" value="UniProtKB-UniRule"/>
</dbReference>
<feature type="binding site" evidence="6">
    <location>
        <position position="19"/>
    </location>
    <ligand>
        <name>S-adenosyl-L-methionine</name>
        <dbReference type="ChEBI" id="CHEBI:59789"/>
    </ligand>
</feature>
<gene>
    <name evidence="6" type="primary">rlmJ</name>
    <name evidence="7" type="ORF">BWK73_29530</name>
</gene>
<dbReference type="GO" id="GO:0070475">
    <property type="term" value="P:rRNA base methylation"/>
    <property type="evidence" value="ECO:0007669"/>
    <property type="project" value="UniProtKB-UniRule"/>
</dbReference>
<proteinExistence type="inferred from homology"/>
<evidence type="ECO:0000256" key="4">
    <source>
        <dbReference type="ARBA" id="ARBA00022691"/>
    </source>
</evidence>
<keyword evidence="1 6" id="KW-0698">rRNA processing</keyword>
<feature type="binding site" evidence="6">
    <location>
        <position position="42"/>
    </location>
    <ligand>
        <name>S-adenosyl-L-methionine</name>
        <dbReference type="ChEBI" id="CHEBI:59789"/>
    </ligand>
</feature>
<name>A0A1Y1QJJ8_9GAMM</name>
<feature type="active site" description="Proton acceptor" evidence="6">
    <location>
        <position position="166"/>
    </location>
</feature>
<feature type="binding site" evidence="6">
    <location>
        <position position="102"/>
    </location>
    <ligand>
        <name>S-adenosyl-L-methionine</name>
        <dbReference type="ChEBI" id="CHEBI:59789"/>
    </ligand>
</feature>
<comment type="similarity">
    <text evidence="6">Belongs to the RlmJ family.</text>
</comment>
<evidence type="ECO:0000256" key="1">
    <source>
        <dbReference type="ARBA" id="ARBA00022552"/>
    </source>
</evidence>
<dbReference type="EMBL" id="MTEJ01000226">
    <property type="protein sequence ID" value="OQX06915.1"/>
    <property type="molecule type" value="Genomic_DNA"/>
</dbReference>
<feature type="binding site" evidence="6">
    <location>
        <position position="120"/>
    </location>
    <ligand>
        <name>S-adenosyl-L-methionine</name>
        <dbReference type="ChEBI" id="CHEBI:59789"/>
    </ligand>
</feature>
<reference evidence="7 8" key="1">
    <citation type="submission" date="2017-01" db="EMBL/GenBank/DDBJ databases">
        <title>Novel large sulfur bacteria in the metagenomes of groundwater-fed chemosynthetic microbial mats in the Lake Huron basin.</title>
        <authorList>
            <person name="Sharrar A.M."/>
            <person name="Flood B.E."/>
            <person name="Bailey J.V."/>
            <person name="Jones D.S."/>
            <person name="Biddanda B."/>
            <person name="Ruberg S.A."/>
            <person name="Marcus D.N."/>
            <person name="Dick G.J."/>
        </authorList>
    </citation>
    <scope>NUCLEOTIDE SEQUENCE [LARGE SCALE GENOMIC DNA]</scope>
    <source>
        <strain evidence="7">A8</strain>
    </source>
</reference>
<feature type="site" description="Interaction with substrate rRNA" evidence="6">
    <location>
        <position position="4"/>
    </location>
</feature>
<keyword evidence="4 6" id="KW-0949">S-adenosyl-L-methionine</keyword>
<dbReference type="EC" id="2.1.1.266" evidence="6"/>
<keyword evidence="2 6" id="KW-0489">Methyltransferase</keyword>
<dbReference type="Gene3D" id="3.40.50.150">
    <property type="entry name" value="Vaccinia Virus protein VP39"/>
    <property type="match status" value="1"/>
</dbReference>
<keyword evidence="5 6" id="KW-0694">RNA-binding</keyword>
<accession>A0A1Y1QJJ8</accession>
<feature type="binding site" evidence="6">
    <location>
        <begin position="145"/>
        <end position="146"/>
    </location>
    <ligand>
        <name>S-adenosyl-L-methionine</name>
        <dbReference type="ChEBI" id="CHEBI:59789"/>
    </ligand>
</feature>
<keyword evidence="3 6" id="KW-0808">Transferase</keyword>
<sequence>MLSYRHAFHAGNHADVIKHLVLVLTLDYYKSKDKPFFYLDTHAGSGSYKLSASTAQRTREYESGILPVWQASNNAPAELQSYLHAIRQLNGNAQTLQHYPGSPWLAAQLLRPADQLRLFELHPSDYQALKQGFGADKRTQIRKEDGLAGLIGLLPPVTRRAVTLIDPSYELKEDYANVVSALAKAHKRFATGTYLLWYPVITRQRVRQMARALQQAAIPDVIQIELCTSADNEQLGMTGSGLFVVNPPWQLTRQMQTALPWLAQLMADSSGHFGVQRITPEQ</sequence>
<evidence type="ECO:0000256" key="3">
    <source>
        <dbReference type="ARBA" id="ARBA00022679"/>
    </source>
</evidence>
<comment type="subunit">
    <text evidence="6">Monomer.</text>
</comment>
<evidence type="ECO:0000256" key="5">
    <source>
        <dbReference type="ARBA" id="ARBA00022884"/>
    </source>
</evidence>
<dbReference type="Pfam" id="PF04378">
    <property type="entry name" value="RsmJ"/>
    <property type="match status" value="1"/>
</dbReference>
<evidence type="ECO:0000313" key="8">
    <source>
        <dbReference type="Proteomes" id="UP000192491"/>
    </source>
</evidence>
<feature type="binding site" evidence="6">
    <location>
        <position position="166"/>
    </location>
    <ligand>
        <name>S-adenosyl-L-methionine</name>
        <dbReference type="ChEBI" id="CHEBI:59789"/>
    </ligand>
</feature>
<evidence type="ECO:0000313" key="7">
    <source>
        <dbReference type="EMBL" id="OQX06915.1"/>
    </source>
</evidence>
<dbReference type="InterPro" id="IPR007473">
    <property type="entry name" value="RlmJ"/>
</dbReference>
<dbReference type="GO" id="GO:0036307">
    <property type="term" value="F:23S rRNA (adenine(2030)-N(6))-methyltransferase activity"/>
    <property type="evidence" value="ECO:0007669"/>
    <property type="project" value="UniProtKB-UniRule"/>
</dbReference>
<comment type="catalytic activity">
    <reaction evidence="6">
        <text>adenosine(2030) in 23S rRNA + S-adenosyl-L-methionine = N(6)-methyladenosine(2030) in 23S rRNA + S-adenosyl-L-homocysteine + H(+)</text>
        <dbReference type="Rhea" id="RHEA:43736"/>
        <dbReference type="Rhea" id="RHEA-COMP:10668"/>
        <dbReference type="Rhea" id="RHEA-COMP:10669"/>
        <dbReference type="ChEBI" id="CHEBI:15378"/>
        <dbReference type="ChEBI" id="CHEBI:57856"/>
        <dbReference type="ChEBI" id="CHEBI:59789"/>
        <dbReference type="ChEBI" id="CHEBI:74411"/>
        <dbReference type="ChEBI" id="CHEBI:74449"/>
        <dbReference type="EC" id="2.1.1.266"/>
    </reaction>
</comment>
<dbReference type="HAMAP" id="MF_00934">
    <property type="entry name" value="23SrRNA_methyltr_J"/>
    <property type="match status" value="1"/>
</dbReference>
<dbReference type="PANTHER" id="PTHR37426">
    <property type="entry name" value="RIBOSOMAL RNA LARGE SUBUNIT METHYLTRANSFERASE J"/>
    <property type="match status" value="1"/>
</dbReference>
<comment type="function">
    <text evidence="6">Specifically methylates the adenine in position 2030 of 23S rRNA.</text>
</comment>
<evidence type="ECO:0000256" key="2">
    <source>
        <dbReference type="ARBA" id="ARBA00022603"/>
    </source>
</evidence>
<comment type="caution">
    <text evidence="7">The sequence shown here is derived from an EMBL/GenBank/DDBJ whole genome shotgun (WGS) entry which is preliminary data.</text>
</comment>
<dbReference type="InterPro" id="IPR029063">
    <property type="entry name" value="SAM-dependent_MTases_sf"/>
</dbReference>